<sequence length="199" mass="23503">MKKTYFMRTFNLNLRLILFSILTFIITVFLNFMSASFEKSSLLPLFKLSNSISAFSNFTFELSVGLLSLVTLLTTLELINRFKSDSWINYFKSIKQTFNLRRFMRQSERSGKIVETQKVTIFNPINEKFNRAVRKSCIDVKNGEILVFIKIPSTQQTQKILKELEAQIKEEISNQNPEYIFSNFERHRNQLWLQGTKRK</sequence>
<accession>A0A854XNP0</accession>
<evidence type="ECO:0000313" key="2">
    <source>
        <dbReference type="Proteomes" id="UP000663552"/>
    </source>
</evidence>
<gene>
    <name evidence="1" type="ORF">LL1196_0103</name>
</gene>
<proteinExistence type="predicted"/>
<organism evidence="1 2">
    <name type="scientific">Lactococcus lactis subsp. cremoris</name>
    <name type="common">Streptococcus cremoris</name>
    <dbReference type="NCBI Taxonomy" id="1359"/>
    <lineage>
        <taxon>Bacteria</taxon>
        <taxon>Bacillati</taxon>
        <taxon>Bacillota</taxon>
        <taxon>Bacilli</taxon>
        <taxon>Lactobacillales</taxon>
        <taxon>Streptococcaceae</taxon>
        <taxon>Lactococcus</taxon>
    </lineage>
</organism>
<dbReference type="EMBL" id="CP032148">
    <property type="protein sequence ID" value="QSD61774.1"/>
    <property type="molecule type" value="Genomic_DNA"/>
</dbReference>
<dbReference type="AlphaFoldDB" id="A0A854XNP0"/>
<name>A0A854XNP0_LACLC</name>
<dbReference type="Proteomes" id="UP000663552">
    <property type="component" value="Chromosome"/>
</dbReference>
<reference evidence="1" key="1">
    <citation type="journal article" date="2020" name="Mol. Microbiol.">
        <title>The CWPS Rubik's cube: Linking diversity of cell wall polysaccharide structures with the encoded biosynthetic machinery of selected Lactococcus lactis strains.</title>
        <authorList>
            <person name="Mahony J."/>
            <person name="Frantzen C."/>
            <person name="Vinogradov E."/>
            <person name="Sadovskaya I."/>
            <person name="Theodorou I."/>
            <person name="Kelleher P."/>
            <person name="Chapot-Chartier M.P."/>
            <person name="Cambillau C."/>
            <person name="Holo H."/>
            <person name="van Sinderen D."/>
        </authorList>
    </citation>
    <scope>NUCLEOTIDE SEQUENCE</scope>
    <source>
        <strain evidence="1">1196</strain>
    </source>
</reference>
<evidence type="ECO:0000313" key="1">
    <source>
        <dbReference type="EMBL" id="QSD61774.1"/>
    </source>
</evidence>
<dbReference type="RefSeq" id="WP_021211516.1">
    <property type="nucleotide sequence ID" value="NZ_RIES01000017.1"/>
</dbReference>
<protein>
    <submittedName>
        <fullName evidence="1">Uncharacterized protein</fullName>
    </submittedName>
</protein>